<dbReference type="GO" id="GO:0019062">
    <property type="term" value="P:virion attachment to host cell"/>
    <property type="evidence" value="ECO:0007669"/>
    <property type="project" value="InterPro"/>
</dbReference>
<dbReference type="SUPFAM" id="SSF88874">
    <property type="entry name" value="Receptor-binding domain of short tail fibre protein gp12"/>
    <property type="match status" value="1"/>
</dbReference>
<dbReference type="RefSeq" id="WP_211305440.1">
    <property type="nucleotide sequence ID" value="NZ_QTUB01000001.1"/>
</dbReference>
<feature type="compositionally biased region" description="Basic and acidic residues" evidence="3">
    <location>
        <begin position="1"/>
        <end position="11"/>
    </location>
</feature>
<protein>
    <submittedName>
        <fullName evidence="4">Tail collar domain</fullName>
    </submittedName>
</protein>
<comment type="caution">
    <text evidence="4">The sequence shown here is derived from an EMBL/GenBank/DDBJ whole genome shotgun (WGS) entry which is preliminary data.</text>
</comment>
<evidence type="ECO:0000313" key="4">
    <source>
        <dbReference type="EMBL" id="REF25894.1"/>
    </source>
</evidence>
<feature type="region of interest" description="Disordered" evidence="3">
    <location>
        <begin position="1"/>
        <end position="30"/>
    </location>
</feature>
<evidence type="ECO:0000313" key="5">
    <source>
        <dbReference type="Proteomes" id="UP000256294"/>
    </source>
</evidence>
<dbReference type="EMBL" id="QTUB01000001">
    <property type="protein sequence ID" value="REF25894.1"/>
    <property type="molecule type" value="Genomic_DNA"/>
</dbReference>
<name>A0A3D9UIR8_9GAMM</name>
<dbReference type="AlphaFoldDB" id="A0A3D9UIR8"/>
<organism evidence="4 5">
    <name type="scientific">Xenorhabdus cabanillasii</name>
    <dbReference type="NCBI Taxonomy" id="351673"/>
    <lineage>
        <taxon>Bacteria</taxon>
        <taxon>Pseudomonadati</taxon>
        <taxon>Pseudomonadota</taxon>
        <taxon>Gammaproteobacteria</taxon>
        <taxon>Enterobacterales</taxon>
        <taxon>Morganellaceae</taxon>
        <taxon>Xenorhabdus</taxon>
    </lineage>
</organism>
<evidence type="ECO:0000256" key="2">
    <source>
        <dbReference type="ARBA" id="ARBA00022581"/>
    </source>
</evidence>
<dbReference type="InterPro" id="IPR009013">
    <property type="entry name" value="Attachment_protein_shaft_sf"/>
</dbReference>
<dbReference type="Gene3D" id="2.10.25.20">
    <property type="entry name" value="reovirus attachment protein sigma1, domain 1"/>
    <property type="match status" value="1"/>
</dbReference>
<gene>
    <name evidence="4" type="ORF">BDD26_0437</name>
</gene>
<keyword evidence="5" id="KW-1185">Reference proteome</keyword>
<dbReference type="Proteomes" id="UP000256294">
    <property type="component" value="Unassembled WGS sequence"/>
</dbReference>
<evidence type="ECO:0000256" key="3">
    <source>
        <dbReference type="SAM" id="MobiDB-lite"/>
    </source>
</evidence>
<accession>A0A3D9UIR8</accession>
<evidence type="ECO:0000256" key="1">
    <source>
        <dbReference type="ARBA" id="ARBA00004328"/>
    </source>
</evidence>
<proteinExistence type="predicted"/>
<dbReference type="SUPFAM" id="SSF51225">
    <property type="entry name" value="Fibre shaft of virus attachment proteins"/>
    <property type="match status" value="1"/>
</dbReference>
<dbReference type="CDD" id="cd22641">
    <property type="entry name" value="C24-like"/>
    <property type="match status" value="1"/>
</dbReference>
<sequence>MKELRYSEKTQKQQTLSDAKGVGPETDKLKDKFKEGSIPLQTDFNQLIDIADIGRRATGQAPDQNGPAKGMHLDKNGLLQLKLNENYYNNGNYSPLKLHDDVLVVGVGPGLTTYTRAHEIGIKGKVGLNVSDDGVSVKAANGIVVDDNGVSVKAGNGITVNADGVQLKLNEKYDDRYNTPLKLHKDVLVVGVNAGLITYHTEDKESHYIGINPGYGLKIDGDSVAIDTETVLPRGMIMMFSGGNIPTGWALCNGENGTPDLRGRFIKASSDGVKSSSGGSNKINFTPQGSVSVKLHELTLDQIPAHNHKTSVKIDSSIWGGVAGNDGEKYQGVGIIDHWNEFPIDNSGGGKGHYHDASFAGKLSEVTFEPPYYSLAFIMKL</sequence>
<keyword evidence="2" id="KW-0945">Host-virus interaction</keyword>
<comment type="subcellular location">
    <subcellularLocation>
        <location evidence="1">Virion</location>
    </subcellularLocation>
</comment>
<reference evidence="4 5" key="1">
    <citation type="submission" date="2018-08" db="EMBL/GenBank/DDBJ databases">
        <title>Genomic Encyclopedia of Archaeal and Bacterial Type Strains, Phase II (KMG-II): from individual species to whole genera.</title>
        <authorList>
            <person name="Goeker M."/>
        </authorList>
    </citation>
    <scope>NUCLEOTIDE SEQUENCE [LARGE SCALE GENOMIC DNA]</scope>
    <source>
        <strain evidence="4 5">DSM 17905</strain>
    </source>
</reference>